<dbReference type="Pfam" id="PF07495">
    <property type="entry name" value="Y_Y_Y"/>
    <property type="match status" value="1"/>
</dbReference>
<dbReference type="Gene3D" id="1.10.10.60">
    <property type="entry name" value="Homeodomain-like"/>
    <property type="match status" value="1"/>
</dbReference>
<keyword evidence="13" id="KW-0472">Membrane</keyword>
<dbReference type="InterPro" id="IPR011006">
    <property type="entry name" value="CheY-like_superfamily"/>
</dbReference>
<dbReference type="SMART" id="SM00448">
    <property type="entry name" value="REC"/>
    <property type="match status" value="1"/>
</dbReference>
<dbReference type="CDD" id="cd17574">
    <property type="entry name" value="REC_OmpR"/>
    <property type="match status" value="1"/>
</dbReference>
<dbReference type="SUPFAM" id="SSF52172">
    <property type="entry name" value="CheY-like"/>
    <property type="match status" value="1"/>
</dbReference>
<dbReference type="InterPro" id="IPR018060">
    <property type="entry name" value="HTH_AraC"/>
</dbReference>
<evidence type="ECO:0000256" key="5">
    <source>
        <dbReference type="ARBA" id="ARBA00022741"/>
    </source>
</evidence>
<feature type="domain" description="Response regulatory" evidence="17">
    <location>
        <begin position="1075"/>
        <end position="1190"/>
    </location>
</feature>
<dbReference type="PRINTS" id="PR00344">
    <property type="entry name" value="BCTRLSENSOR"/>
</dbReference>
<evidence type="ECO:0000256" key="13">
    <source>
        <dbReference type="SAM" id="Phobius"/>
    </source>
</evidence>
<dbReference type="SUPFAM" id="SSF47384">
    <property type="entry name" value="Homodimeric domain of signal transducing histidine kinase"/>
    <property type="match status" value="1"/>
</dbReference>
<evidence type="ECO:0000256" key="12">
    <source>
        <dbReference type="PROSITE-ProRule" id="PRU00169"/>
    </source>
</evidence>
<dbReference type="SMART" id="SM00388">
    <property type="entry name" value="HisKA"/>
    <property type="match status" value="1"/>
</dbReference>
<evidence type="ECO:0000256" key="6">
    <source>
        <dbReference type="ARBA" id="ARBA00022777"/>
    </source>
</evidence>
<keyword evidence="13" id="KW-1133">Transmembrane helix</keyword>
<dbReference type="Proteomes" id="UP000033035">
    <property type="component" value="Unassembled WGS sequence"/>
</dbReference>
<dbReference type="FunFam" id="3.30.565.10:FF:000037">
    <property type="entry name" value="Hybrid sensor histidine kinase/response regulator"/>
    <property type="match status" value="1"/>
</dbReference>
<feature type="domain" description="HTH araC/xylS-type" evidence="15">
    <location>
        <begin position="1222"/>
        <end position="1321"/>
    </location>
</feature>
<keyword evidence="11" id="KW-0804">Transcription</keyword>
<evidence type="ECO:0000256" key="9">
    <source>
        <dbReference type="ARBA" id="ARBA00023015"/>
    </source>
</evidence>
<dbReference type="SUPFAM" id="SSF55874">
    <property type="entry name" value="ATPase domain of HSP90 chaperone/DNA topoisomerase II/histidine kinase"/>
    <property type="match status" value="1"/>
</dbReference>
<evidence type="ECO:0000256" key="10">
    <source>
        <dbReference type="ARBA" id="ARBA00023125"/>
    </source>
</evidence>
<dbReference type="PROSITE" id="PS50109">
    <property type="entry name" value="HIS_KIN"/>
    <property type="match status" value="1"/>
</dbReference>
<comment type="caution">
    <text evidence="18">The sequence shown here is derived from an EMBL/GenBank/DDBJ whole genome shotgun (WGS) entry which is preliminary data.</text>
</comment>
<sequence length="1328" mass="150283">MSFKNLHQLFCCLLLVFPLSAKELYFQHIDLNDGITQPSAISIYEDAKGYIWFGNDNFNLYDGRIVRSFRLSTYMDGVEDNNIHAICGDSESFIYMLANNRVVTYNIRTEEFKRTDISASTLTWQDEYLYYSYRNQFYRYRPDGSPEKVCAFQDSTNTIKSVLLSDDGWLLGTTKGLYKYSGGTFHTLLENESVSSLFMDVQNRLWVGTVSNGAKVYNDGVWISLQENSPLCPLINDQVRCINQDINGNVWIGTFGGITVVRPSLQDCYHLSHKEQVSWSLQHSSVYAIHRDSQGGMWVGTYYGGLSYFNPDTENYTFYGISLSDPNSLNGFLFGKMAEDTKGNLYIATEHGGLNSMDLNTQKIKRFDSGPSRIPCRTTKSVWYDDEHDRLYVGTFQSGLLCSTSSGRFEQIGEDVLLEDNQQIVTDLIPWKGNLIVVSQGGLFLLDLETQKLSQLFTDPGLLSQTGVIIRAAYLDAEDRLWLAPANREIVCVNMETRQAEEIPSVKGMIGKKVVQSITGDGKGNLYFVVVGTGVLQYEPVNDFWACYNQEQGQLLTNESYKVCVTPMGRLLITSIRGITLLDIKKGKSTHTLLGISSPLHRLNSNCGVYISPKDSTIFIGGVEGLISTKESSLSAASVPYTISFNSLFIDNTRIKPSSGSSILKEGIAYTSELVLPYDRNNLTIGFTSTNYRYADKNLFEYKLEGLDKQWTRTRLPQIIYTSLSPGKYRLVVREVGEGKQIAIDIRIRPPFYASVYAFGIYALLTILFLVWLIRFNRSRAVLKASLEMEHREKLRIEKLNQMKLKFYINISHELRTPLTLMVSQIDLILQNYDLGGTFRNKLLKVRQYTGQMQQLITEVLDFRRLEQGKMPFHASKQNLVSFIQQIFDSFRDYASMNQIQYKLETAEENIPVWFDAAQIRKVFNNLLSNAFKFTPKEGSITITIIQKKDLAEIRISDTGSGIPQSQQDHIFDRFYQADNASGVSLSGSGIGLALTREIILQHKGTIEVRSELGKGTTFIVTLKLGEQHLTEEQKTKETVPVDILPVQPQYTEEEVILSEPVEEASPEMKENALSVLIVEDNEDLLQVLEEAFSIKYKVYKAGDGEEGIRVAEEMQPDLIISDVMMPGLSGIAMCQRLKKKFETSHIPILLLTARTDLESALEGMKCGASDYIMKPFNLELLLLKCNNVINTLRRQQARFRTEAESAPTDLATNRLDQQLLEDSVRIIEENMENKDFNIDMWCRQIAIGRTRLGGKIKAITGLTLNDFILQIKLRKCASLLENSNLTISEITWKAGFSSPGYMGKCFKEYFGVTPMQYRNAKNKGRSG</sequence>
<gene>
    <name evidence="18" type="ORF">HMPREF1536_01802</name>
</gene>
<dbReference type="InterPro" id="IPR036890">
    <property type="entry name" value="HATPase_C_sf"/>
</dbReference>
<evidence type="ECO:0000256" key="4">
    <source>
        <dbReference type="ARBA" id="ARBA00022679"/>
    </source>
</evidence>
<protein>
    <recommendedName>
        <fullName evidence="2">histidine kinase</fullName>
        <ecNumber evidence="2">2.7.13.3</ecNumber>
    </recommendedName>
</protein>
<evidence type="ECO:0000256" key="7">
    <source>
        <dbReference type="ARBA" id="ARBA00022840"/>
    </source>
</evidence>
<keyword evidence="4" id="KW-0808">Transferase</keyword>
<keyword evidence="13" id="KW-0812">Transmembrane</keyword>
<evidence type="ECO:0000256" key="11">
    <source>
        <dbReference type="ARBA" id="ARBA00023163"/>
    </source>
</evidence>
<feature type="transmembrane region" description="Helical" evidence="13">
    <location>
        <begin position="752"/>
        <end position="774"/>
    </location>
</feature>
<feature type="modified residue" description="4-aspartylphosphate" evidence="12">
    <location>
        <position position="1123"/>
    </location>
</feature>
<organism evidence="18 19">
    <name type="scientific">Parabacteroides gordonii MS-1 = DSM 23371</name>
    <dbReference type="NCBI Taxonomy" id="1203610"/>
    <lineage>
        <taxon>Bacteria</taxon>
        <taxon>Pseudomonadati</taxon>
        <taxon>Bacteroidota</taxon>
        <taxon>Bacteroidia</taxon>
        <taxon>Bacteroidales</taxon>
        <taxon>Tannerellaceae</taxon>
        <taxon>Parabacteroides</taxon>
    </lineage>
</organism>
<dbReference type="GO" id="GO:0000155">
    <property type="term" value="F:phosphorelay sensor kinase activity"/>
    <property type="evidence" value="ECO:0007669"/>
    <property type="project" value="InterPro"/>
</dbReference>
<dbReference type="InterPro" id="IPR003594">
    <property type="entry name" value="HATPase_dom"/>
</dbReference>
<keyword evidence="7" id="KW-0067">ATP-binding</keyword>
<reference evidence="18 19" key="1">
    <citation type="submission" date="2013-04" db="EMBL/GenBank/DDBJ databases">
        <title>The Genome Sequence of Parabacteroides gordonii DSM 23371.</title>
        <authorList>
            <consortium name="The Broad Institute Genomics Platform"/>
            <person name="Earl A."/>
            <person name="Ward D."/>
            <person name="Feldgarden M."/>
            <person name="Gevers D."/>
            <person name="Martens E."/>
            <person name="Sakamoto M."/>
            <person name="Benno Y."/>
            <person name="Suzuki N."/>
            <person name="Matsunaga N."/>
            <person name="Koshihara K."/>
            <person name="Seki M."/>
            <person name="Komiya H."/>
            <person name="Walker B."/>
            <person name="Young S."/>
            <person name="Zeng Q."/>
            <person name="Gargeya S."/>
            <person name="Fitzgerald M."/>
            <person name="Haas B."/>
            <person name="Abouelleil A."/>
            <person name="Allen A.W."/>
            <person name="Alvarado L."/>
            <person name="Arachchi H.M."/>
            <person name="Berlin A.M."/>
            <person name="Chapman S.B."/>
            <person name="Gainer-Dewar J."/>
            <person name="Goldberg J."/>
            <person name="Griggs A."/>
            <person name="Gujja S."/>
            <person name="Hansen M."/>
            <person name="Howarth C."/>
            <person name="Imamovic A."/>
            <person name="Ireland A."/>
            <person name="Larimer J."/>
            <person name="McCowan C."/>
            <person name="Murphy C."/>
            <person name="Pearson M."/>
            <person name="Poon T.W."/>
            <person name="Priest M."/>
            <person name="Roberts A."/>
            <person name="Saif S."/>
            <person name="Shea T."/>
            <person name="Sisk P."/>
            <person name="Sykes S."/>
            <person name="Wortman J."/>
            <person name="Nusbaum C."/>
            <person name="Birren B."/>
        </authorList>
    </citation>
    <scope>NUCLEOTIDE SEQUENCE [LARGE SCALE GENOMIC DNA]</scope>
    <source>
        <strain evidence="18 19">MS-1</strain>
    </source>
</reference>
<dbReference type="InterPro" id="IPR013783">
    <property type="entry name" value="Ig-like_fold"/>
</dbReference>
<dbReference type="SUPFAM" id="SSF50998">
    <property type="entry name" value="Quinoprotein alcohol dehydrogenase-like"/>
    <property type="match status" value="1"/>
</dbReference>
<dbReference type="Pfam" id="PF12833">
    <property type="entry name" value="HTH_18"/>
    <property type="match status" value="1"/>
</dbReference>
<dbReference type="HOGENOM" id="CLU_000445_28_1_10"/>
<dbReference type="Pfam" id="PF00512">
    <property type="entry name" value="HisKA"/>
    <property type="match status" value="1"/>
</dbReference>
<feature type="signal peptide" evidence="14">
    <location>
        <begin position="1"/>
        <end position="21"/>
    </location>
</feature>
<dbReference type="InterPro" id="IPR001789">
    <property type="entry name" value="Sig_transdc_resp-reg_receiver"/>
</dbReference>
<dbReference type="SUPFAM" id="SSF46689">
    <property type="entry name" value="Homeodomain-like"/>
    <property type="match status" value="1"/>
</dbReference>
<dbReference type="GO" id="GO:0043565">
    <property type="term" value="F:sequence-specific DNA binding"/>
    <property type="evidence" value="ECO:0007669"/>
    <property type="project" value="InterPro"/>
</dbReference>
<dbReference type="CDD" id="cd00075">
    <property type="entry name" value="HATPase"/>
    <property type="match status" value="1"/>
</dbReference>
<dbReference type="Gene3D" id="2.130.10.10">
    <property type="entry name" value="YVTN repeat-like/Quinoprotein amine dehydrogenase"/>
    <property type="match status" value="2"/>
</dbReference>
<dbReference type="EMBL" id="AQHW01000011">
    <property type="protein sequence ID" value="KKB57993.1"/>
    <property type="molecule type" value="Genomic_DNA"/>
</dbReference>
<keyword evidence="5" id="KW-0547">Nucleotide-binding</keyword>
<evidence type="ECO:0000259" key="17">
    <source>
        <dbReference type="PROSITE" id="PS50110"/>
    </source>
</evidence>
<name>A0A0F5JJN9_9BACT</name>
<dbReference type="Gene3D" id="3.30.565.10">
    <property type="entry name" value="Histidine kinase-like ATPase, C-terminal domain"/>
    <property type="match status" value="1"/>
</dbReference>
<keyword evidence="9" id="KW-0805">Transcription regulation</keyword>
<evidence type="ECO:0000256" key="2">
    <source>
        <dbReference type="ARBA" id="ARBA00012438"/>
    </source>
</evidence>
<dbReference type="PROSITE" id="PS00041">
    <property type="entry name" value="HTH_ARAC_FAMILY_1"/>
    <property type="match status" value="1"/>
</dbReference>
<evidence type="ECO:0000313" key="18">
    <source>
        <dbReference type="EMBL" id="KKB57993.1"/>
    </source>
</evidence>
<dbReference type="EC" id="2.7.13.3" evidence="2"/>
<dbReference type="CDD" id="cd00082">
    <property type="entry name" value="HisKA"/>
    <property type="match status" value="1"/>
</dbReference>
<accession>A0A0F5JJN9</accession>
<dbReference type="PROSITE" id="PS01124">
    <property type="entry name" value="HTH_ARAC_FAMILY_2"/>
    <property type="match status" value="1"/>
</dbReference>
<dbReference type="InterPro" id="IPR018062">
    <property type="entry name" value="HTH_AraC-typ_CS"/>
</dbReference>
<keyword evidence="14" id="KW-0732">Signal</keyword>
<feature type="chain" id="PRO_5002490119" description="histidine kinase" evidence="14">
    <location>
        <begin position="22"/>
        <end position="1328"/>
    </location>
</feature>
<evidence type="ECO:0000259" key="16">
    <source>
        <dbReference type="PROSITE" id="PS50109"/>
    </source>
</evidence>
<dbReference type="Pfam" id="PF07494">
    <property type="entry name" value="Reg_prop"/>
    <property type="match status" value="2"/>
</dbReference>
<dbReference type="PROSITE" id="PS50110">
    <property type="entry name" value="RESPONSE_REGULATORY"/>
    <property type="match status" value="1"/>
</dbReference>
<keyword evidence="6" id="KW-0418">Kinase</keyword>
<dbReference type="Gene3D" id="1.10.287.130">
    <property type="match status" value="1"/>
</dbReference>
<evidence type="ECO:0000256" key="3">
    <source>
        <dbReference type="ARBA" id="ARBA00022553"/>
    </source>
</evidence>
<dbReference type="InterPro" id="IPR004358">
    <property type="entry name" value="Sig_transdc_His_kin-like_C"/>
</dbReference>
<dbReference type="InterPro" id="IPR003661">
    <property type="entry name" value="HisK_dim/P_dom"/>
</dbReference>
<evidence type="ECO:0000259" key="15">
    <source>
        <dbReference type="PROSITE" id="PS01124"/>
    </source>
</evidence>
<dbReference type="Pfam" id="PF02518">
    <property type="entry name" value="HATPase_c"/>
    <property type="match status" value="1"/>
</dbReference>
<dbReference type="GO" id="GO:0003700">
    <property type="term" value="F:DNA-binding transcription factor activity"/>
    <property type="evidence" value="ECO:0007669"/>
    <property type="project" value="InterPro"/>
</dbReference>
<dbReference type="InterPro" id="IPR011047">
    <property type="entry name" value="Quinoprotein_ADH-like_sf"/>
</dbReference>
<dbReference type="InterPro" id="IPR011110">
    <property type="entry name" value="Reg_prop"/>
</dbReference>
<proteinExistence type="predicted"/>
<dbReference type="InterPro" id="IPR011123">
    <property type="entry name" value="Y_Y_Y"/>
</dbReference>
<comment type="catalytic activity">
    <reaction evidence="1">
        <text>ATP + protein L-histidine = ADP + protein N-phospho-L-histidine.</text>
        <dbReference type="EC" id="2.7.13.3"/>
    </reaction>
</comment>
<dbReference type="RefSeq" id="WP_028730060.1">
    <property type="nucleotide sequence ID" value="NZ_KE386765.1"/>
</dbReference>
<evidence type="ECO:0000256" key="8">
    <source>
        <dbReference type="ARBA" id="ARBA00023012"/>
    </source>
</evidence>
<dbReference type="InterPro" id="IPR036097">
    <property type="entry name" value="HisK_dim/P_sf"/>
</dbReference>
<dbReference type="Gene3D" id="2.60.40.10">
    <property type="entry name" value="Immunoglobulins"/>
    <property type="match status" value="1"/>
</dbReference>
<dbReference type="PANTHER" id="PTHR43547">
    <property type="entry name" value="TWO-COMPONENT HISTIDINE KINASE"/>
    <property type="match status" value="1"/>
</dbReference>
<dbReference type="SMART" id="SM00387">
    <property type="entry name" value="HATPase_c"/>
    <property type="match status" value="1"/>
</dbReference>
<evidence type="ECO:0000313" key="19">
    <source>
        <dbReference type="Proteomes" id="UP000033035"/>
    </source>
</evidence>
<dbReference type="InterPro" id="IPR015943">
    <property type="entry name" value="WD40/YVTN_repeat-like_dom_sf"/>
</dbReference>
<dbReference type="SUPFAM" id="SSF63829">
    <property type="entry name" value="Calcium-dependent phosphotriesterase"/>
    <property type="match status" value="1"/>
</dbReference>
<dbReference type="STRING" id="1203610.HMPREF1536_01802"/>
<feature type="domain" description="Histidine kinase" evidence="16">
    <location>
        <begin position="810"/>
        <end position="1027"/>
    </location>
</feature>
<keyword evidence="10" id="KW-0238">DNA-binding</keyword>
<evidence type="ECO:0000256" key="1">
    <source>
        <dbReference type="ARBA" id="ARBA00000085"/>
    </source>
</evidence>
<dbReference type="Pfam" id="PF00072">
    <property type="entry name" value="Response_reg"/>
    <property type="match status" value="1"/>
</dbReference>
<dbReference type="PATRIC" id="fig|1203610.3.peg.1850"/>
<dbReference type="GO" id="GO:0005524">
    <property type="term" value="F:ATP binding"/>
    <property type="evidence" value="ECO:0007669"/>
    <property type="project" value="UniProtKB-KW"/>
</dbReference>
<dbReference type="InterPro" id="IPR005467">
    <property type="entry name" value="His_kinase_dom"/>
</dbReference>
<dbReference type="InterPro" id="IPR009057">
    <property type="entry name" value="Homeodomain-like_sf"/>
</dbReference>
<evidence type="ECO:0000256" key="14">
    <source>
        <dbReference type="SAM" id="SignalP"/>
    </source>
</evidence>
<dbReference type="PANTHER" id="PTHR43547:SF2">
    <property type="entry name" value="HYBRID SIGNAL TRANSDUCTION HISTIDINE KINASE C"/>
    <property type="match status" value="1"/>
</dbReference>
<dbReference type="Gene3D" id="3.40.50.2300">
    <property type="match status" value="1"/>
</dbReference>
<keyword evidence="8" id="KW-0902">Two-component regulatory system</keyword>
<dbReference type="SMART" id="SM00342">
    <property type="entry name" value="HTH_ARAC"/>
    <property type="match status" value="1"/>
</dbReference>
<keyword evidence="19" id="KW-1185">Reference proteome</keyword>
<keyword evidence="3 12" id="KW-0597">Phosphoprotein</keyword>